<evidence type="ECO:0000256" key="1">
    <source>
        <dbReference type="SAM" id="MobiDB-lite"/>
    </source>
</evidence>
<protein>
    <submittedName>
        <fullName evidence="2">Uncharacterized protein</fullName>
    </submittedName>
</protein>
<feature type="region of interest" description="Disordered" evidence="1">
    <location>
        <begin position="1"/>
        <end position="50"/>
    </location>
</feature>
<dbReference type="Proteomes" id="UP000494206">
    <property type="component" value="Unassembled WGS sequence"/>
</dbReference>
<organism evidence="2 3">
    <name type="scientific">Caenorhabditis bovis</name>
    <dbReference type="NCBI Taxonomy" id="2654633"/>
    <lineage>
        <taxon>Eukaryota</taxon>
        <taxon>Metazoa</taxon>
        <taxon>Ecdysozoa</taxon>
        <taxon>Nematoda</taxon>
        <taxon>Chromadorea</taxon>
        <taxon>Rhabditida</taxon>
        <taxon>Rhabditina</taxon>
        <taxon>Rhabditomorpha</taxon>
        <taxon>Rhabditoidea</taxon>
        <taxon>Rhabditidae</taxon>
        <taxon>Peloderinae</taxon>
        <taxon>Caenorhabditis</taxon>
    </lineage>
</organism>
<dbReference type="OrthoDB" id="5872878at2759"/>
<comment type="caution">
    <text evidence="2">The sequence shown here is derived from an EMBL/GenBank/DDBJ whole genome shotgun (WGS) entry which is preliminary data.</text>
</comment>
<feature type="region of interest" description="Disordered" evidence="1">
    <location>
        <begin position="295"/>
        <end position="322"/>
    </location>
</feature>
<dbReference type="EMBL" id="CADEPM010000008">
    <property type="protein sequence ID" value="CAB3409239.1"/>
    <property type="molecule type" value="Genomic_DNA"/>
</dbReference>
<accession>A0A8S1EZT2</accession>
<feature type="compositionally biased region" description="Basic and acidic residues" evidence="1">
    <location>
        <begin position="225"/>
        <end position="238"/>
    </location>
</feature>
<name>A0A8S1EZT2_9PELO</name>
<proteinExistence type="predicted"/>
<reference evidence="2 3" key="1">
    <citation type="submission" date="2020-04" db="EMBL/GenBank/DDBJ databases">
        <authorList>
            <person name="Laetsch R D."/>
            <person name="Stevens L."/>
            <person name="Kumar S."/>
            <person name="Blaxter L. M."/>
        </authorList>
    </citation>
    <scope>NUCLEOTIDE SEQUENCE [LARGE SCALE GENOMIC DNA]</scope>
</reference>
<dbReference type="AlphaFoldDB" id="A0A8S1EZT2"/>
<feature type="compositionally biased region" description="Basic and acidic residues" evidence="1">
    <location>
        <begin position="28"/>
        <end position="49"/>
    </location>
</feature>
<keyword evidence="3" id="KW-1185">Reference proteome</keyword>
<evidence type="ECO:0000313" key="3">
    <source>
        <dbReference type="Proteomes" id="UP000494206"/>
    </source>
</evidence>
<gene>
    <name evidence="2" type="ORF">CBOVIS_LOCUS10918</name>
</gene>
<feature type="region of interest" description="Disordered" evidence="1">
    <location>
        <begin position="211"/>
        <end position="238"/>
    </location>
</feature>
<feature type="compositionally biased region" description="Polar residues" evidence="1">
    <location>
        <begin position="9"/>
        <end position="21"/>
    </location>
</feature>
<sequence>MPLTRASKRSGSARFQKTGHTNVKKARLSVERHDETITNENDENRRETSPEAIIHNLEHIIEEILGESHLPDAVAIELKGFDSSVTTIDEYNEKRNQIRQILGKNTEFFDKKTELHLNEAVIANVKVEVDRKITTRRMSKQFETVCGVQEDEFLYRGLDLRGRESQATKDVSDTRMASIVESVVDFQKQLRWKSNIMDLVKEKSQIIDSEMLPMSDGPCRRTRGGKAEKDKQREETKMRQKLEAKAKKARKLADGDPFKTPQKKVEFNALDERRIIENYALEVASEVRDNCQKNKRPIAPIPFDINILDDDSDEDDCKMELG</sequence>
<feature type="compositionally biased region" description="Acidic residues" evidence="1">
    <location>
        <begin position="307"/>
        <end position="322"/>
    </location>
</feature>
<evidence type="ECO:0000313" key="2">
    <source>
        <dbReference type="EMBL" id="CAB3409239.1"/>
    </source>
</evidence>